<dbReference type="OrthoDB" id="5978427at2759"/>
<dbReference type="SUPFAM" id="SSF56634">
    <property type="entry name" value="Heme-dependent catalase-like"/>
    <property type="match status" value="1"/>
</dbReference>
<protein>
    <submittedName>
        <fullName evidence="1">Allene oxide synthase-lipoxygenase -like</fullName>
    </submittedName>
</protein>
<reference evidence="1" key="1">
    <citation type="submission" date="2020-04" db="EMBL/GenBank/DDBJ databases">
        <authorList>
            <person name="Alioto T."/>
            <person name="Alioto T."/>
            <person name="Gomez Garrido J."/>
        </authorList>
    </citation>
    <scope>NUCLEOTIDE SEQUENCE</scope>
    <source>
        <strain evidence="1">A484AB</strain>
    </source>
</reference>
<evidence type="ECO:0000313" key="1">
    <source>
        <dbReference type="EMBL" id="CAB4010977.1"/>
    </source>
</evidence>
<dbReference type="GO" id="GO:0020037">
    <property type="term" value="F:heme binding"/>
    <property type="evidence" value="ECO:0007669"/>
    <property type="project" value="InterPro"/>
</dbReference>
<dbReference type="AlphaFoldDB" id="A0A6S7I1Y8"/>
<dbReference type="EMBL" id="CACRXK020006983">
    <property type="protein sequence ID" value="CAB4010977.1"/>
    <property type="molecule type" value="Genomic_DNA"/>
</dbReference>
<keyword evidence="2" id="KW-1185">Reference proteome</keyword>
<accession>A0A6S7I1Y8</accession>
<sequence>MMKEANKVPPRSIFDGVKLSLEKQKIKMLFGAAVLYTGRRPTHATGVAARGVATVVPEPQFPACEFFTPGKSFPVCLRHSTLKSKDDAMLDFLSASIRFADSDEESLLDILMSTGRGNPLSNVKGIYDALAANWSGNLKDYYLDSPDRLASNIDGLRRAPDSFFDQRYYSEIIVGFRALDSMKRYARFRLMPADGSIETGLLSEEDQRHIWRNERLSSETRAKDYLKQEFKQRISRGAVKYKLQMTLHEVQLDDPASILNIARYWDETTHAWLDVADVKLTTLLSPGVTAGLLFNPGTLPNSLCFLPARSIQDSNCIAHIRQDVYEFTQKIRAARSSNIQPHHMATYIIRMEAKLRAGSNSNITISLTGMHLLHLFRARPN</sequence>
<organism evidence="1 2">
    <name type="scientific">Paramuricea clavata</name>
    <name type="common">Red gorgonian</name>
    <name type="synonym">Violescent sea-whip</name>
    <dbReference type="NCBI Taxonomy" id="317549"/>
    <lineage>
        <taxon>Eukaryota</taxon>
        <taxon>Metazoa</taxon>
        <taxon>Cnidaria</taxon>
        <taxon>Anthozoa</taxon>
        <taxon>Octocorallia</taxon>
        <taxon>Malacalcyonacea</taxon>
        <taxon>Plexauridae</taxon>
        <taxon>Paramuricea</taxon>
    </lineage>
</organism>
<comment type="caution">
    <text evidence="1">The sequence shown here is derived from an EMBL/GenBank/DDBJ whole genome shotgun (WGS) entry which is preliminary data.</text>
</comment>
<evidence type="ECO:0000313" key="2">
    <source>
        <dbReference type="Proteomes" id="UP001152795"/>
    </source>
</evidence>
<dbReference type="InterPro" id="IPR020835">
    <property type="entry name" value="Catalase_sf"/>
</dbReference>
<dbReference type="Gene3D" id="2.40.180.10">
    <property type="entry name" value="Catalase core domain"/>
    <property type="match status" value="1"/>
</dbReference>
<dbReference type="Proteomes" id="UP001152795">
    <property type="component" value="Unassembled WGS sequence"/>
</dbReference>
<gene>
    <name evidence="1" type="ORF">PACLA_8A088023</name>
</gene>
<proteinExistence type="predicted"/>
<name>A0A6S7I1Y8_PARCT</name>